<protein>
    <submittedName>
        <fullName evidence="1">Uncharacterized protein</fullName>
    </submittedName>
</protein>
<dbReference type="PATRIC" id="fig|649758.3.peg.1518"/>
<sequence>DLPAVGQALTQWVTTHATTLPTLTALSIQAPQLVPTDLHDLETDWLALYQRTHARLLKEHQRYFIRLNVALPESTLTAPQLDQQYWEAGAATVFTPENLRDLFGKLAQEPALAEWFEQSQTQTDLKRLTERQIATLMGKADSDVS</sequence>
<organism evidence="1 2">
    <name type="scientific">Levilactobacillus brevis ATCC 14869 = DSM 20054</name>
    <dbReference type="NCBI Taxonomy" id="649758"/>
    <lineage>
        <taxon>Bacteria</taxon>
        <taxon>Bacillati</taxon>
        <taxon>Bacillota</taxon>
        <taxon>Bacilli</taxon>
        <taxon>Lactobacillales</taxon>
        <taxon>Lactobacillaceae</taxon>
        <taxon>Levilactobacillus</taxon>
    </lineage>
</organism>
<dbReference type="Proteomes" id="UP000016644">
    <property type="component" value="Unassembled WGS sequence"/>
</dbReference>
<feature type="non-terminal residue" evidence="1">
    <location>
        <position position="1"/>
    </location>
</feature>
<comment type="caution">
    <text evidence="1">The sequence shown here is derived from an EMBL/GenBank/DDBJ whole genome shotgun (WGS) entry which is preliminary data.</text>
</comment>
<name>U2NY76_LEVBR</name>
<reference evidence="1 2" key="1">
    <citation type="submission" date="2013-06" db="EMBL/GenBank/DDBJ databases">
        <authorList>
            <person name="Weinstock G."/>
            <person name="Sodergren E."/>
            <person name="Lobos E.A."/>
            <person name="Fulton L."/>
            <person name="Fulton R."/>
            <person name="Courtney L."/>
            <person name="Fronick C."/>
            <person name="O'Laughlin M."/>
            <person name="Godfrey J."/>
            <person name="Wilson R.M."/>
            <person name="Miner T."/>
            <person name="Farmer C."/>
            <person name="Delehaunty K."/>
            <person name="Cordes M."/>
            <person name="Minx P."/>
            <person name="Tomlinson C."/>
            <person name="Chen J."/>
            <person name="Wollam A."/>
            <person name="Pepin K.H."/>
            <person name="Bhonagiri V."/>
            <person name="Zhang X."/>
            <person name="Warren W."/>
            <person name="Mitreva M."/>
            <person name="Mardis E.R."/>
            <person name="Wilson R.K."/>
        </authorList>
    </citation>
    <scope>NUCLEOTIDE SEQUENCE [LARGE SCALE GENOMIC DNA]</scope>
    <source>
        <strain evidence="1 2">ATCC 14869</strain>
    </source>
</reference>
<evidence type="ECO:0000313" key="1">
    <source>
        <dbReference type="EMBL" id="ERK43045.1"/>
    </source>
</evidence>
<accession>U2NY76</accession>
<gene>
    <name evidence="1" type="ORF">HMPREF0495_01701</name>
</gene>
<dbReference type="AlphaFoldDB" id="U2NY76"/>
<proteinExistence type="predicted"/>
<dbReference type="EMBL" id="AWVK01000075">
    <property type="protein sequence ID" value="ERK43045.1"/>
    <property type="molecule type" value="Genomic_DNA"/>
</dbReference>
<dbReference type="HOGENOM" id="CLU_1781376_0_0_9"/>
<evidence type="ECO:0000313" key="2">
    <source>
        <dbReference type="Proteomes" id="UP000016644"/>
    </source>
</evidence>